<dbReference type="GO" id="GO:0000049">
    <property type="term" value="F:tRNA binding"/>
    <property type="evidence" value="ECO:0007669"/>
    <property type="project" value="TreeGrafter"/>
</dbReference>
<dbReference type="GO" id="GO:0072344">
    <property type="term" value="P:rescue of stalled ribosome"/>
    <property type="evidence" value="ECO:0007669"/>
    <property type="project" value="TreeGrafter"/>
</dbReference>
<dbReference type="Proteomes" id="UP000294678">
    <property type="component" value="Unassembled WGS sequence"/>
</dbReference>
<organism evidence="2 3">
    <name type="scientific">Hypnocyclicus thermotrophus</name>
    <dbReference type="NCBI Taxonomy" id="1627895"/>
    <lineage>
        <taxon>Bacteria</taxon>
        <taxon>Fusobacteriati</taxon>
        <taxon>Fusobacteriota</taxon>
        <taxon>Fusobacteriia</taxon>
        <taxon>Fusobacteriales</taxon>
        <taxon>Fusobacteriaceae</taxon>
        <taxon>Hypnocyclicus</taxon>
    </lineage>
</organism>
<dbReference type="EMBL" id="SOBG01000007">
    <property type="protein sequence ID" value="TDT68528.1"/>
    <property type="molecule type" value="Genomic_DNA"/>
</dbReference>
<name>A0AA46I534_9FUSO</name>
<dbReference type="InterPro" id="IPR008532">
    <property type="entry name" value="NFACT_RNA-bd"/>
</dbReference>
<dbReference type="RefSeq" id="WP_134113464.1">
    <property type="nucleotide sequence ID" value="NZ_SOBG01000007.1"/>
</dbReference>
<keyword evidence="3" id="KW-1185">Reference proteome</keyword>
<sequence>MIYFEGIHLKLLIDELKSIILNKKITKIVQYDKLNISLFFNKNNLFFSALPNLSICYINANKDNAPKEQLNFALILKKNLLGATLIDILQYNFERIMIFKFEKIDELGKKNIYNLIFEMMGKHSNIFLCDNKLKIINSLKPLFLEENKRNLFNGSDFEFFTSNNKLSPFDISEEQYNKIKEQYNLHKYISGIGKLTSINSNSYNEFIKNLNKRKSPILYKENNEIKIASFVRYQSLESFEKQSFNSISDMLNNYISTTISSVKINKLKQNYLKVITNKIKKNNNIIKNIIKEKEKYSDYEKYKNIGDILAANLYSIKPYQKNIELFDFYNNQNITIHLDENLTPQENLNIYYKKYNKLKKKLEYNIIREEEIKKELEYLFTLKNFIVLADNLNTLISIEDELIEQNILKRKIKKNNRKKRKNTINIEYIIVDNFKIYFGKNNKENEYITFKLADKNDIWLHIKDIPGSHVIIKGENPSENIILEAAKIAAKYSKINSGNITIDYTQKKYVKKIPNSKPGFVTYSNFKSIFLKI</sequence>
<reference evidence="2 3" key="1">
    <citation type="submission" date="2019-03" db="EMBL/GenBank/DDBJ databases">
        <title>Genomic Encyclopedia of Type Strains, Phase IV (KMG-IV): sequencing the most valuable type-strain genomes for metagenomic binning, comparative biology and taxonomic classification.</title>
        <authorList>
            <person name="Goeker M."/>
        </authorList>
    </citation>
    <scope>NUCLEOTIDE SEQUENCE [LARGE SCALE GENOMIC DNA]</scope>
    <source>
        <strain evidence="2 3">DSM 100055</strain>
    </source>
</reference>
<gene>
    <name evidence="2" type="ORF">EV215_1595</name>
</gene>
<comment type="caution">
    <text evidence="2">The sequence shown here is derived from an EMBL/GenBank/DDBJ whole genome shotgun (WGS) entry which is preliminary data.</text>
</comment>
<evidence type="ECO:0000313" key="2">
    <source>
        <dbReference type="EMBL" id="TDT68528.1"/>
    </source>
</evidence>
<dbReference type="GO" id="GO:1990112">
    <property type="term" value="C:RQC complex"/>
    <property type="evidence" value="ECO:0007669"/>
    <property type="project" value="TreeGrafter"/>
</dbReference>
<dbReference type="PANTHER" id="PTHR15239:SF6">
    <property type="entry name" value="RIBOSOME QUALITY CONTROL COMPLEX SUBUNIT NEMF"/>
    <property type="match status" value="1"/>
</dbReference>
<protein>
    <submittedName>
        <fullName evidence="2">Ribosome quality control (RQC) complex YloA/Tae2 family protein</fullName>
    </submittedName>
</protein>
<proteinExistence type="predicted"/>
<dbReference type="AlphaFoldDB" id="A0AA46I534"/>
<evidence type="ECO:0000259" key="1">
    <source>
        <dbReference type="Pfam" id="PF05670"/>
    </source>
</evidence>
<dbReference type="Gene3D" id="2.30.310.10">
    <property type="entry name" value="ibrinogen binding protein from staphylococcus aureus domain"/>
    <property type="match status" value="1"/>
</dbReference>
<dbReference type="Pfam" id="PF05670">
    <property type="entry name" value="NFACT-R_1"/>
    <property type="match status" value="1"/>
</dbReference>
<accession>A0AA46I534</accession>
<dbReference type="InterPro" id="IPR051608">
    <property type="entry name" value="RQC_Subunit_NEMF"/>
</dbReference>
<evidence type="ECO:0000313" key="3">
    <source>
        <dbReference type="Proteomes" id="UP000294678"/>
    </source>
</evidence>
<dbReference type="Pfam" id="PF05833">
    <property type="entry name" value="NFACT_N"/>
    <property type="match status" value="2"/>
</dbReference>
<feature type="domain" description="NFACT RNA-binding" evidence="1">
    <location>
        <begin position="431"/>
        <end position="515"/>
    </location>
</feature>
<dbReference type="GO" id="GO:0043023">
    <property type="term" value="F:ribosomal large subunit binding"/>
    <property type="evidence" value="ECO:0007669"/>
    <property type="project" value="TreeGrafter"/>
</dbReference>
<dbReference type="PANTHER" id="PTHR15239">
    <property type="entry name" value="NUCLEAR EXPORT MEDIATOR FACTOR NEMF"/>
    <property type="match status" value="1"/>
</dbReference>